<dbReference type="InterPro" id="IPR007483">
    <property type="entry name" value="Hamartin"/>
</dbReference>
<dbReference type="GO" id="GO:0033596">
    <property type="term" value="C:TSC1-TSC2 complex"/>
    <property type="evidence" value="ECO:0007669"/>
    <property type="project" value="TreeGrafter"/>
</dbReference>
<keyword evidence="4" id="KW-1185">Reference proteome</keyword>
<evidence type="ECO:0000256" key="2">
    <source>
        <dbReference type="SAM" id="MobiDB-lite"/>
    </source>
</evidence>
<dbReference type="GO" id="GO:0032007">
    <property type="term" value="P:negative regulation of TOR signaling"/>
    <property type="evidence" value="ECO:0007669"/>
    <property type="project" value="TreeGrafter"/>
</dbReference>
<evidence type="ECO:0008006" key="5">
    <source>
        <dbReference type="Google" id="ProtNLM"/>
    </source>
</evidence>
<evidence type="ECO:0000256" key="1">
    <source>
        <dbReference type="SAM" id="Coils"/>
    </source>
</evidence>
<accession>A0AAF0EC05</accession>
<feature type="compositionally biased region" description="Low complexity" evidence="2">
    <location>
        <begin position="1"/>
        <end position="16"/>
    </location>
</feature>
<evidence type="ECO:0000313" key="4">
    <source>
        <dbReference type="Proteomes" id="UP001214415"/>
    </source>
</evidence>
<sequence length="833" mass="93425">MGPRSRQRLAAAASRRQPLERGAMPPPSFASQSISQINVPRGISQLAKEVKQQAENFVRAPSSNQLEACHDAIHALLADPQVGVDVAEGNWLLHIDAAVERSQVCRTVGERLSADLFDLYYQAKVPPEQLRAGILSILEALALCLGAKHMIQDWWDVLIVPSLASSALGEADMARAVRLTVFMMMDVSPSEYEKPDANDDSNEAMHVPSPAWQFTQSVLDMYIQSAYLLEMAQAADDDEEQEQEEADTSVNNTILAQPSLTRSLSSALALFGSIRPLPFLHHLDETFDNLSAQSTILSLLVQFLHAHSMHAYLIMSTHLLDKLVSTLETTESTRILAQGVACLLMIVPHIPMYLVRDGGLGVANMFRVYARAIYTPMTELDSHTLPSATLLFTLLYGLFPLHFLAFIRAPAATLEALGDTRLWDDLVNATVQSRSLSLFRCHLVHPNLATHDRAAELNPKTWQSSEASDRLAQCKSLYVPQPDGPGLDAPSPMLAPDAKGGTTFSDVTMLRNELRFELYMKEQLLIHIGRLHRDRITDAANEAEQQNLQHTIRALQAQLATLQTRLERQRSEVQATSGRHVQWERELNAKLSTYRDERRQRTVLVQQLTRDLEQSQRTVAQQAERISQMGERLFNLESELQLAAPRLERLQGYDATVRQLGRRLTEWEDGMVLMQAQREEMDKLLMQWEGMQLAVTNSERSARKHSEEAYRLAQDVGRLQSELVTTRALAERLRARLEEAALPAQPRAPPVDLAEMEALRARNTQLEMEMLNLRATLDLQRTNNQSHEPRTEWGVPAPHEVALFSPNTLAARDPVWEDDAVPPLSLDGTPDDM</sequence>
<dbReference type="AlphaFoldDB" id="A0AAF0EC05"/>
<dbReference type="GO" id="GO:0051726">
    <property type="term" value="P:regulation of cell cycle"/>
    <property type="evidence" value="ECO:0007669"/>
    <property type="project" value="TreeGrafter"/>
</dbReference>
<evidence type="ECO:0000313" key="3">
    <source>
        <dbReference type="EMBL" id="WFD22169.1"/>
    </source>
</evidence>
<keyword evidence="1" id="KW-0175">Coiled coil</keyword>
<name>A0AAF0EC05_9BASI</name>
<reference evidence="3" key="1">
    <citation type="submission" date="2023-03" db="EMBL/GenBank/DDBJ databases">
        <title>Mating type loci evolution in Malassezia.</title>
        <authorList>
            <person name="Coelho M.A."/>
        </authorList>
    </citation>
    <scope>NUCLEOTIDE SEQUENCE</scope>
    <source>
        <strain evidence="3">CBS 12830</strain>
    </source>
</reference>
<protein>
    <recommendedName>
        <fullName evidence="5">Hamartin</fullName>
    </recommendedName>
</protein>
<proteinExistence type="predicted"/>
<dbReference type="PANTHER" id="PTHR15154">
    <property type="entry name" value="HAMARTIN"/>
    <property type="match status" value="1"/>
</dbReference>
<feature type="region of interest" description="Disordered" evidence="2">
    <location>
        <begin position="1"/>
        <end position="31"/>
    </location>
</feature>
<dbReference type="EMBL" id="CP119901">
    <property type="protein sequence ID" value="WFD22169.1"/>
    <property type="molecule type" value="Genomic_DNA"/>
</dbReference>
<feature type="coiled-coil region" evidence="1">
    <location>
        <begin position="545"/>
        <end position="579"/>
    </location>
</feature>
<dbReference type="Proteomes" id="UP001214415">
    <property type="component" value="Chromosome 2"/>
</dbReference>
<organism evidence="3 4">
    <name type="scientific">Malassezia equina</name>
    <dbReference type="NCBI Taxonomy" id="1381935"/>
    <lineage>
        <taxon>Eukaryota</taxon>
        <taxon>Fungi</taxon>
        <taxon>Dikarya</taxon>
        <taxon>Basidiomycota</taxon>
        <taxon>Ustilaginomycotina</taxon>
        <taxon>Malasseziomycetes</taxon>
        <taxon>Malasseziales</taxon>
        <taxon>Malasseziaceae</taxon>
        <taxon>Malassezia</taxon>
    </lineage>
</organism>
<gene>
    <name evidence="3" type="ORF">MEQU1_000831</name>
</gene>
<dbReference type="PANTHER" id="PTHR15154:SF2">
    <property type="entry name" value="HAMARTIN"/>
    <property type="match status" value="1"/>
</dbReference>